<dbReference type="PANTHER" id="PTHR34596">
    <property type="entry name" value="CHITOPORIN"/>
    <property type="match status" value="1"/>
</dbReference>
<reference evidence="5 6" key="1">
    <citation type="submission" date="2016-10" db="EMBL/GenBank/DDBJ databases">
        <authorList>
            <person name="Varghese N."/>
            <person name="Submissions S."/>
        </authorList>
    </citation>
    <scope>NUCLEOTIDE SEQUENCE [LARGE SCALE GENOMIC DNA]</scope>
    <source>
        <strain evidence="5 6">LMG 18378</strain>
    </source>
</reference>
<dbReference type="GO" id="GO:0015288">
    <property type="term" value="F:porin activity"/>
    <property type="evidence" value="ECO:0007669"/>
    <property type="project" value="TreeGrafter"/>
</dbReference>
<comment type="similarity">
    <text evidence="1">Belongs to the outer membrane porin (Opr) (TC 1.B.25) family.</text>
</comment>
<evidence type="ECO:0000256" key="2">
    <source>
        <dbReference type="ARBA" id="ARBA00022448"/>
    </source>
</evidence>
<keyword evidence="2" id="KW-0813">Transport</keyword>
<dbReference type="Pfam" id="PF03573">
    <property type="entry name" value="OprD"/>
    <property type="match status" value="1"/>
</dbReference>
<organism evidence="5 6">
    <name type="scientific">Pseudomonas citronellolis</name>
    <dbReference type="NCBI Taxonomy" id="53408"/>
    <lineage>
        <taxon>Bacteria</taxon>
        <taxon>Pseudomonadati</taxon>
        <taxon>Pseudomonadota</taxon>
        <taxon>Gammaproteobacteria</taxon>
        <taxon>Pseudomonadales</taxon>
        <taxon>Pseudomonadaceae</taxon>
        <taxon>Pseudomonas</taxon>
    </lineage>
</organism>
<feature type="signal peptide" evidence="4">
    <location>
        <begin position="1"/>
        <end position="26"/>
    </location>
</feature>
<dbReference type="Gene3D" id="2.40.160.10">
    <property type="entry name" value="Porin"/>
    <property type="match status" value="1"/>
</dbReference>
<evidence type="ECO:0000256" key="4">
    <source>
        <dbReference type="SAM" id="SignalP"/>
    </source>
</evidence>
<dbReference type="PANTHER" id="PTHR34596:SF2">
    <property type="entry name" value="CHITOPORIN"/>
    <property type="match status" value="1"/>
</dbReference>
<dbReference type="InterPro" id="IPR005318">
    <property type="entry name" value="OM_porin_bac"/>
</dbReference>
<accession>A0AAQ1HLL7</accession>
<keyword evidence="3 4" id="KW-0732">Signal</keyword>
<gene>
    <name evidence="5" type="ORF">SAMN05216577_10872</name>
</gene>
<evidence type="ECO:0000256" key="3">
    <source>
        <dbReference type="ARBA" id="ARBA00022729"/>
    </source>
</evidence>
<proteinExistence type="inferred from homology"/>
<sequence>MQFRHALRPCLTLCAASVLAPLCARADLLVDGNLETTLRNFYMLRDYRQDDAPQSQAGSWSQAVLARLRSGYTEGTVGIGLDLTGLYALKLDGGSGTSNDGSLPYDPRTGEPADDFGRAGATLKLRYSQSTLKVGLLEPRLPVIFQDDVRVLPQTFQGVLLESQELQGFKFTAGQLWNTSSRASSNRESFYLAGHPASEDSNKLNFAGVDAKWGPRLAASYYFANLEDIYDQHYLGGTLNQPLGQDTSLIGTLSYFHNGESGRALSGRIDNSAYGLRLGIRHAGHTLSASYQRMLGEDMFPMLLGSTPQPYLVNWVTNGGFFWAGERSWQLRYDYDFASLGMPGLTLMTRYTRGSDIQRVAAADGHEYERDSDIGYSIQNGPLKNLSFLLRTSTVRSSYASDYDEVRFITSYPLSF</sequence>
<comment type="caution">
    <text evidence="5">The sequence shown here is derived from an EMBL/GenBank/DDBJ whole genome shotgun (WGS) entry which is preliminary data.</text>
</comment>
<dbReference type="Proteomes" id="UP000183385">
    <property type="component" value="Unassembled WGS sequence"/>
</dbReference>
<dbReference type="InterPro" id="IPR023614">
    <property type="entry name" value="Porin_dom_sf"/>
</dbReference>
<name>A0AAQ1HLL7_9PSED</name>
<dbReference type="EMBL" id="FOLS01000008">
    <property type="protein sequence ID" value="SFC62711.1"/>
    <property type="molecule type" value="Genomic_DNA"/>
</dbReference>
<protein>
    <submittedName>
        <fullName evidence="5">Outer membrane porin, OprD family</fullName>
    </submittedName>
</protein>
<feature type="chain" id="PRO_5042991474" evidence="4">
    <location>
        <begin position="27"/>
        <end position="416"/>
    </location>
</feature>
<evidence type="ECO:0000256" key="1">
    <source>
        <dbReference type="ARBA" id="ARBA00009075"/>
    </source>
</evidence>
<evidence type="ECO:0000313" key="6">
    <source>
        <dbReference type="Proteomes" id="UP000183385"/>
    </source>
</evidence>
<evidence type="ECO:0000313" key="5">
    <source>
        <dbReference type="EMBL" id="SFC62711.1"/>
    </source>
</evidence>
<dbReference type="AlphaFoldDB" id="A0AAQ1HLL7"/>
<keyword evidence="6" id="KW-1185">Reference proteome</keyword>
<dbReference type="GO" id="GO:0016020">
    <property type="term" value="C:membrane"/>
    <property type="evidence" value="ECO:0007669"/>
    <property type="project" value="InterPro"/>
</dbReference>
<dbReference type="RefSeq" id="WP_074979525.1">
    <property type="nucleotide sequence ID" value="NZ_FOLS01000008.1"/>
</dbReference>